<dbReference type="PANTHER" id="PTHR43479:SF11">
    <property type="entry name" value="ACREF_ENVCD OPERON REPRESSOR-RELATED"/>
    <property type="match status" value="1"/>
</dbReference>
<gene>
    <name evidence="4" type="ORF">GWP43_05860</name>
</gene>
<dbReference type="InterPro" id="IPR050624">
    <property type="entry name" value="HTH-type_Tx_Regulator"/>
</dbReference>
<accession>A0A6P1Y0Z7</accession>
<dbReference type="AlphaFoldDB" id="A0A6P1Y0Z7"/>
<dbReference type="Proteomes" id="UP000464374">
    <property type="component" value="Chromosome"/>
</dbReference>
<evidence type="ECO:0000313" key="5">
    <source>
        <dbReference type="Proteomes" id="UP000464374"/>
    </source>
</evidence>
<dbReference type="PANTHER" id="PTHR43479">
    <property type="entry name" value="ACREF/ENVCD OPERON REPRESSOR-RELATED"/>
    <property type="match status" value="1"/>
</dbReference>
<feature type="domain" description="HTH tetR-type" evidence="3">
    <location>
        <begin position="9"/>
        <end position="69"/>
    </location>
</feature>
<dbReference type="PROSITE" id="PS50977">
    <property type="entry name" value="HTH_TETR_2"/>
    <property type="match status" value="1"/>
</dbReference>
<dbReference type="Pfam" id="PF00440">
    <property type="entry name" value="TetR_N"/>
    <property type="match status" value="1"/>
</dbReference>
<dbReference type="InterPro" id="IPR009057">
    <property type="entry name" value="Homeodomain-like_sf"/>
</dbReference>
<dbReference type="SUPFAM" id="SSF46689">
    <property type="entry name" value="Homeodomain-like"/>
    <property type="match status" value="1"/>
</dbReference>
<organism evidence="4 5">
    <name type="scientific">Treponema vincentii</name>
    <dbReference type="NCBI Taxonomy" id="69710"/>
    <lineage>
        <taxon>Bacteria</taxon>
        <taxon>Pseudomonadati</taxon>
        <taxon>Spirochaetota</taxon>
        <taxon>Spirochaetia</taxon>
        <taxon>Spirochaetales</taxon>
        <taxon>Treponemataceae</taxon>
        <taxon>Treponema</taxon>
    </lineage>
</organism>
<dbReference type="InterPro" id="IPR001647">
    <property type="entry name" value="HTH_TetR"/>
</dbReference>
<keyword evidence="1 2" id="KW-0238">DNA-binding</keyword>
<dbReference type="RefSeq" id="WP_162663383.1">
    <property type="nucleotide sequence ID" value="NZ_CP048020.1"/>
</dbReference>
<dbReference type="GO" id="GO:0003677">
    <property type="term" value="F:DNA binding"/>
    <property type="evidence" value="ECO:0007669"/>
    <property type="project" value="UniProtKB-UniRule"/>
</dbReference>
<evidence type="ECO:0000259" key="3">
    <source>
        <dbReference type="PROSITE" id="PS50977"/>
    </source>
</evidence>
<dbReference type="KEGG" id="trz:GWP43_05860"/>
<name>A0A6P1Y0Z7_9SPIR</name>
<proteinExistence type="predicted"/>
<reference evidence="4 5" key="1">
    <citation type="submission" date="2020-01" db="EMBL/GenBank/DDBJ databases">
        <title>Complete genome sequence of a human oral phylogroup 1 Treponema sp. strain ATCC 700766, originally isolated from periodontitis dental plaque.</title>
        <authorList>
            <person name="Chan Y."/>
            <person name="Huo Y.-B."/>
            <person name="Yu X.-L."/>
            <person name="Zeng H."/>
            <person name="Leung W.-K."/>
            <person name="Watt R.M."/>
        </authorList>
    </citation>
    <scope>NUCLEOTIDE SEQUENCE [LARGE SCALE GENOMIC DNA]</scope>
    <source>
        <strain evidence="4 5">OMZ 804</strain>
    </source>
</reference>
<feature type="DNA-binding region" description="H-T-H motif" evidence="2">
    <location>
        <begin position="32"/>
        <end position="51"/>
    </location>
</feature>
<protein>
    <submittedName>
        <fullName evidence="4">TetR/AcrR family transcriptional regulator</fullName>
    </submittedName>
</protein>
<sequence>MQRTRLLPEERKKEIRKAAARKFLEKGFSATTMEDVIAESGLSVGGVYHYYKNTGDILYDIMEEANKSRIEKTLHRHQQGNYSTPEDMAAQFITEKIIDENPYKPLYAMFLLEKSRDPKLQHLFEKLSTDGFQEMLDAFGQAQNACGIEQLDSFLFTFMNALTIGFEYLGEKELFKMKKQAITEMVKAYLVYKNNEE</sequence>
<evidence type="ECO:0000256" key="2">
    <source>
        <dbReference type="PROSITE-ProRule" id="PRU00335"/>
    </source>
</evidence>
<evidence type="ECO:0000256" key="1">
    <source>
        <dbReference type="ARBA" id="ARBA00023125"/>
    </source>
</evidence>
<evidence type="ECO:0000313" key="4">
    <source>
        <dbReference type="EMBL" id="QHX43049.1"/>
    </source>
</evidence>
<dbReference type="Gene3D" id="1.10.357.10">
    <property type="entry name" value="Tetracycline Repressor, domain 2"/>
    <property type="match status" value="1"/>
</dbReference>
<dbReference type="EMBL" id="CP048020">
    <property type="protein sequence ID" value="QHX43049.1"/>
    <property type="molecule type" value="Genomic_DNA"/>
</dbReference>